<evidence type="ECO:0000313" key="2">
    <source>
        <dbReference type="Proteomes" id="UP001607302"/>
    </source>
</evidence>
<protein>
    <submittedName>
        <fullName evidence="1">Uncharacterized protein</fullName>
    </submittedName>
</protein>
<gene>
    <name evidence="1" type="ORF">V1478_009528</name>
</gene>
<sequence>MQSTQLPTEFFGTPLRRLPSWNVAQPITGFVCFLFLQKSRLFEPLGISEHPASWSVYGSKIWEKFKDGFKDGITLRSFAFCAGHSRTLADSMRAHAPPL</sequence>
<name>A0ABD2AS11_VESSQ</name>
<dbReference type="AlphaFoldDB" id="A0ABD2AS11"/>
<proteinExistence type="predicted"/>
<reference evidence="1 2" key="1">
    <citation type="journal article" date="2024" name="Ann. Entomol. Soc. Am.">
        <title>Genomic analyses of the southern and eastern yellowjacket wasps (Hymenoptera: Vespidae) reveal evolutionary signatures of social life.</title>
        <authorList>
            <person name="Catto M.A."/>
            <person name="Caine P.B."/>
            <person name="Orr S.E."/>
            <person name="Hunt B.G."/>
            <person name="Goodisman M.A.D."/>
        </authorList>
    </citation>
    <scope>NUCLEOTIDE SEQUENCE [LARGE SCALE GENOMIC DNA]</scope>
    <source>
        <strain evidence="1">233</strain>
        <tissue evidence="1">Head and thorax</tissue>
    </source>
</reference>
<dbReference type="EMBL" id="JAUDFV010000141">
    <property type="protein sequence ID" value="KAL2722665.1"/>
    <property type="molecule type" value="Genomic_DNA"/>
</dbReference>
<organism evidence="1 2">
    <name type="scientific">Vespula squamosa</name>
    <name type="common">Southern yellow jacket</name>
    <name type="synonym">Wasp</name>
    <dbReference type="NCBI Taxonomy" id="30214"/>
    <lineage>
        <taxon>Eukaryota</taxon>
        <taxon>Metazoa</taxon>
        <taxon>Ecdysozoa</taxon>
        <taxon>Arthropoda</taxon>
        <taxon>Hexapoda</taxon>
        <taxon>Insecta</taxon>
        <taxon>Pterygota</taxon>
        <taxon>Neoptera</taxon>
        <taxon>Endopterygota</taxon>
        <taxon>Hymenoptera</taxon>
        <taxon>Apocrita</taxon>
        <taxon>Aculeata</taxon>
        <taxon>Vespoidea</taxon>
        <taxon>Vespidae</taxon>
        <taxon>Vespinae</taxon>
        <taxon>Vespula</taxon>
    </lineage>
</organism>
<accession>A0ABD2AS11</accession>
<keyword evidence="2" id="KW-1185">Reference proteome</keyword>
<comment type="caution">
    <text evidence="1">The sequence shown here is derived from an EMBL/GenBank/DDBJ whole genome shotgun (WGS) entry which is preliminary data.</text>
</comment>
<evidence type="ECO:0000313" key="1">
    <source>
        <dbReference type="EMBL" id="KAL2722665.1"/>
    </source>
</evidence>
<dbReference type="Proteomes" id="UP001607302">
    <property type="component" value="Unassembled WGS sequence"/>
</dbReference>